<name>A0ABS4PDN6_9GAMM</name>
<comment type="caution">
    <text evidence="1">The sequence shown here is derived from an EMBL/GenBank/DDBJ whole genome shotgun (WGS) entry which is preliminary data.</text>
</comment>
<keyword evidence="2" id="KW-1185">Reference proteome</keyword>
<dbReference type="Proteomes" id="UP001195624">
    <property type="component" value="Unassembled WGS sequence"/>
</dbReference>
<proteinExistence type="predicted"/>
<gene>
    <name evidence="1" type="ORF">J2125_003943</name>
</gene>
<dbReference type="EMBL" id="JAGGMQ010000001">
    <property type="protein sequence ID" value="MBP2170751.1"/>
    <property type="molecule type" value="Genomic_DNA"/>
</dbReference>
<evidence type="ECO:0000313" key="1">
    <source>
        <dbReference type="EMBL" id="MBP2170751.1"/>
    </source>
</evidence>
<accession>A0ABS4PDN6</accession>
<dbReference type="Gene3D" id="1.10.238.160">
    <property type="match status" value="1"/>
</dbReference>
<dbReference type="InterPro" id="IPR052931">
    <property type="entry name" value="Prophage_regulatory_activator"/>
</dbReference>
<reference evidence="2" key="1">
    <citation type="submission" date="2023-07" db="EMBL/GenBank/DDBJ databases">
        <title>Genome mining of underrepresented organisms for secondary metabolites.</title>
        <authorList>
            <person name="D'Agostino P.M."/>
        </authorList>
    </citation>
    <scope>NUCLEOTIDE SEQUENCE [LARGE SCALE GENOMIC DNA]</scope>
    <source>
        <strain evidence="2">WS4403</strain>
    </source>
</reference>
<organism evidence="1 2">
    <name type="scientific">Winslowiella toletana</name>
    <dbReference type="NCBI Taxonomy" id="92490"/>
    <lineage>
        <taxon>Bacteria</taxon>
        <taxon>Pseudomonadati</taxon>
        <taxon>Pseudomonadota</taxon>
        <taxon>Gammaproteobacteria</taxon>
        <taxon>Enterobacterales</taxon>
        <taxon>Erwiniaceae</taxon>
        <taxon>Winslowiella</taxon>
    </lineage>
</organism>
<evidence type="ECO:0000313" key="2">
    <source>
        <dbReference type="Proteomes" id="UP001195624"/>
    </source>
</evidence>
<dbReference type="Pfam" id="PF05930">
    <property type="entry name" value="Phage_AlpA"/>
    <property type="match status" value="1"/>
</dbReference>
<sequence>MDSFRLIRLPQVEEKTGFGKSWIYQQIRCKQFPTAIRIGTNSVAWLESDIDEWINRQISLSRNRPLR</sequence>
<dbReference type="InterPro" id="IPR010260">
    <property type="entry name" value="AlpA"/>
</dbReference>
<protein>
    <submittedName>
        <fullName evidence="1">Prophage regulatory protein</fullName>
    </submittedName>
</protein>
<dbReference type="PANTHER" id="PTHR36154">
    <property type="entry name" value="DNA-BINDING TRANSCRIPTIONAL ACTIVATOR ALPA"/>
    <property type="match status" value="1"/>
</dbReference>
<dbReference type="PANTHER" id="PTHR36154:SF1">
    <property type="entry name" value="DNA-BINDING TRANSCRIPTIONAL ACTIVATOR ALPA"/>
    <property type="match status" value="1"/>
</dbReference>